<dbReference type="GO" id="GO:0016491">
    <property type="term" value="F:oxidoreductase activity"/>
    <property type="evidence" value="ECO:0007669"/>
    <property type="project" value="UniProtKB-KW"/>
</dbReference>
<sequence>MPFLTGLKSLASGFGPKKKRSSAHDPQNHDYPPSQNGPNYQELVDTRPPLVPVMLPRVHPKRHFALSDQGWTTIDMNTNSSDALYTSYQELLKSSKAFFDLPMEEKETFKTALGSEDGWSRVEGEKEFITLRSLESTPEVLKEATIKYWSEAGGLLNEILVRIAESLGLPEESFTVYSEPCSRLVEKTATMLRLFRYEGFEGKQSKVVAEAHRDLGLLSLVVGDTPGLEVHDRHRNWSFPIERTYETPSQTVLVGRQLERMTNSRYRAGGHLVRSYPNPEPGKTDVPNHPDSRQYRYSIVFVLRAHYPIPINTDALTTPITGEFSNPMRDITAGDLFKKIHAAHYNINTAVEERNEQKRKLDEEKRKKTSQNGTPPS</sequence>
<keyword evidence="3" id="KW-0408">Iron</keyword>
<dbReference type="RefSeq" id="XP_018066273.1">
    <property type="nucleotide sequence ID" value="XM_018209765.1"/>
</dbReference>
<feature type="region of interest" description="Disordered" evidence="4">
    <location>
        <begin position="352"/>
        <end position="377"/>
    </location>
</feature>
<dbReference type="PANTHER" id="PTHR10209:SF881">
    <property type="entry name" value="FI07970P-RELATED"/>
    <property type="match status" value="1"/>
</dbReference>
<dbReference type="KEGG" id="psco:LY89DRAFT_593702"/>
<name>A0A194WVC2_MOLSC</name>
<dbReference type="GO" id="GO:0046872">
    <property type="term" value="F:metal ion binding"/>
    <property type="evidence" value="ECO:0007669"/>
    <property type="project" value="UniProtKB-KW"/>
</dbReference>
<evidence type="ECO:0000313" key="5">
    <source>
        <dbReference type="EMBL" id="KUJ11918.1"/>
    </source>
</evidence>
<keyword evidence="6" id="KW-1185">Reference proteome</keyword>
<evidence type="ECO:0000256" key="1">
    <source>
        <dbReference type="ARBA" id="ARBA00022723"/>
    </source>
</evidence>
<keyword evidence="1" id="KW-0479">Metal-binding</keyword>
<protein>
    <submittedName>
        <fullName evidence="5">Clavaminate synthase-like protein</fullName>
    </submittedName>
</protein>
<dbReference type="InParanoid" id="A0A194WVC2"/>
<keyword evidence="2" id="KW-0560">Oxidoreductase</keyword>
<reference evidence="5 6" key="1">
    <citation type="submission" date="2015-10" db="EMBL/GenBank/DDBJ databases">
        <title>Full genome of DAOMC 229536 Phialocephala scopiformis, a fungal endophyte of spruce producing the potent anti-insectan compound rugulosin.</title>
        <authorList>
            <consortium name="DOE Joint Genome Institute"/>
            <person name="Walker A.K."/>
            <person name="Frasz S.L."/>
            <person name="Seifert K.A."/>
            <person name="Miller J.D."/>
            <person name="Mondo S.J."/>
            <person name="Labutti K."/>
            <person name="Lipzen A."/>
            <person name="Dockter R."/>
            <person name="Kennedy M."/>
            <person name="Grigoriev I.V."/>
            <person name="Spatafora J.W."/>
        </authorList>
    </citation>
    <scope>NUCLEOTIDE SEQUENCE [LARGE SCALE GENOMIC DNA]</scope>
    <source>
        <strain evidence="5 6">CBS 120377</strain>
    </source>
</reference>
<evidence type="ECO:0000256" key="3">
    <source>
        <dbReference type="ARBA" id="ARBA00023004"/>
    </source>
</evidence>
<dbReference type="InterPro" id="IPR027443">
    <property type="entry name" value="IPNS-like_sf"/>
</dbReference>
<feature type="compositionally biased region" description="Basic and acidic residues" evidence="4">
    <location>
        <begin position="352"/>
        <end position="366"/>
    </location>
</feature>
<feature type="compositionally biased region" description="Basic and acidic residues" evidence="4">
    <location>
        <begin position="282"/>
        <end position="291"/>
    </location>
</feature>
<dbReference type="OrthoDB" id="288590at2759"/>
<dbReference type="Gene3D" id="2.60.120.330">
    <property type="entry name" value="B-lactam Antibiotic, Isopenicillin N Synthase, Chain"/>
    <property type="match status" value="1"/>
</dbReference>
<dbReference type="EMBL" id="KQ947425">
    <property type="protein sequence ID" value="KUJ11918.1"/>
    <property type="molecule type" value="Genomic_DNA"/>
</dbReference>
<dbReference type="Proteomes" id="UP000070700">
    <property type="component" value="Unassembled WGS sequence"/>
</dbReference>
<dbReference type="PANTHER" id="PTHR10209">
    <property type="entry name" value="OXIDOREDUCTASE, 2OG-FE II OXYGENASE FAMILY PROTEIN"/>
    <property type="match status" value="1"/>
</dbReference>
<feature type="region of interest" description="Disordered" evidence="4">
    <location>
        <begin position="1"/>
        <end position="44"/>
    </location>
</feature>
<dbReference type="GeneID" id="28819491"/>
<evidence type="ECO:0000256" key="2">
    <source>
        <dbReference type="ARBA" id="ARBA00023002"/>
    </source>
</evidence>
<evidence type="ECO:0000256" key="4">
    <source>
        <dbReference type="SAM" id="MobiDB-lite"/>
    </source>
</evidence>
<gene>
    <name evidence="5" type="ORF">LY89DRAFT_593702</name>
</gene>
<accession>A0A194WVC2</accession>
<proteinExistence type="predicted"/>
<feature type="region of interest" description="Disordered" evidence="4">
    <location>
        <begin position="270"/>
        <end position="291"/>
    </location>
</feature>
<evidence type="ECO:0000313" key="6">
    <source>
        <dbReference type="Proteomes" id="UP000070700"/>
    </source>
</evidence>
<dbReference type="SUPFAM" id="SSF51197">
    <property type="entry name" value="Clavaminate synthase-like"/>
    <property type="match status" value="1"/>
</dbReference>
<dbReference type="AlphaFoldDB" id="A0A194WVC2"/>
<organism evidence="5 6">
    <name type="scientific">Mollisia scopiformis</name>
    <name type="common">Conifer needle endophyte fungus</name>
    <name type="synonym">Phialocephala scopiformis</name>
    <dbReference type="NCBI Taxonomy" id="149040"/>
    <lineage>
        <taxon>Eukaryota</taxon>
        <taxon>Fungi</taxon>
        <taxon>Dikarya</taxon>
        <taxon>Ascomycota</taxon>
        <taxon>Pezizomycotina</taxon>
        <taxon>Leotiomycetes</taxon>
        <taxon>Helotiales</taxon>
        <taxon>Mollisiaceae</taxon>
        <taxon>Mollisia</taxon>
    </lineage>
</organism>